<comment type="caution">
    <text evidence="1">The sequence shown here is derived from an EMBL/GenBank/DDBJ whole genome shotgun (WGS) entry which is preliminary data.</text>
</comment>
<gene>
    <name evidence="1" type="primary">Cnig_chr_IV.g12330</name>
    <name evidence="1" type="ORF">B9Z55_012330</name>
</gene>
<reference evidence="2" key="1">
    <citation type="submission" date="2017-10" db="EMBL/GenBank/DDBJ databases">
        <title>Rapid genome shrinkage in a self-fertile nematode reveals novel sperm competition proteins.</title>
        <authorList>
            <person name="Yin D."/>
            <person name="Schwarz E.M."/>
            <person name="Thomas C.G."/>
            <person name="Felde R.L."/>
            <person name="Korf I.F."/>
            <person name="Cutter A.D."/>
            <person name="Schartner C.M."/>
            <person name="Ralston E.J."/>
            <person name="Meyer B.J."/>
            <person name="Haag E.S."/>
        </authorList>
    </citation>
    <scope>NUCLEOTIDE SEQUENCE [LARGE SCALE GENOMIC DNA]</scope>
    <source>
        <strain evidence="2">JU1422</strain>
    </source>
</reference>
<evidence type="ECO:0000313" key="2">
    <source>
        <dbReference type="Proteomes" id="UP000230233"/>
    </source>
</evidence>
<organism evidence="1 2">
    <name type="scientific">Caenorhabditis nigoni</name>
    <dbReference type="NCBI Taxonomy" id="1611254"/>
    <lineage>
        <taxon>Eukaryota</taxon>
        <taxon>Metazoa</taxon>
        <taxon>Ecdysozoa</taxon>
        <taxon>Nematoda</taxon>
        <taxon>Chromadorea</taxon>
        <taxon>Rhabditida</taxon>
        <taxon>Rhabditina</taxon>
        <taxon>Rhabditomorpha</taxon>
        <taxon>Rhabditoidea</taxon>
        <taxon>Rhabditidae</taxon>
        <taxon>Peloderinae</taxon>
        <taxon>Caenorhabditis</taxon>
    </lineage>
</organism>
<keyword evidence="2" id="KW-1185">Reference proteome</keyword>
<evidence type="ECO:0000313" key="1">
    <source>
        <dbReference type="EMBL" id="PIC31731.1"/>
    </source>
</evidence>
<accession>A0A2G5TX95</accession>
<sequence>MAHYEHSLELKKGRGVEETLAPLKRHGQVLAYRKCLRDEGYEAANLLEQAEQGEVDDWFGGWRGERNEDYPWMENDEFVNANEEMWRRQVLLDMWNSSNFIEDDDQTIEEDDDVVMAKDLLKTNPSK</sequence>
<name>A0A2G5TX95_9PELO</name>
<proteinExistence type="predicted"/>
<protein>
    <submittedName>
        <fullName evidence="1">Uncharacterized protein</fullName>
    </submittedName>
</protein>
<dbReference type="EMBL" id="PDUG01000004">
    <property type="protein sequence ID" value="PIC31731.1"/>
    <property type="molecule type" value="Genomic_DNA"/>
</dbReference>
<dbReference type="AlphaFoldDB" id="A0A2G5TX95"/>
<dbReference type="Proteomes" id="UP000230233">
    <property type="component" value="Chromosome IV"/>
</dbReference>